<keyword evidence="3" id="KW-1185">Reference proteome</keyword>
<protein>
    <submittedName>
        <fullName evidence="2">Uncharacterized protein</fullName>
    </submittedName>
</protein>
<keyword evidence="1" id="KW-0812">Transmembrane</keyword>
<dbReference type="EMBL" id="QNRE01000017">
    <property type="protein sequence ID" value="RBO84275.1"/>
    <property type="molecule type" value="Genomic_DNA"/>
</dbReference>
<sequence>MSAAGFLPMLICLGGAALPGAVALVRLRRRTYDDWTRWGIVLATAYAQVVVGIALIIVFAGRNLTQSMVVPMLLGGAVLPLAAWVAARAAGERMMECLTLDRIGHSTQHVDTQRGDPGEDVEDAVRIETVRDLDEGLGRGESGEPTSGVAFVVDIRVQIDFDAEHFELHHHSSSASRSVRAVTSTVS</sequence>
<evidence type="ECO:0000313" key="2">
    <source>
        <dbReference type="EMBL" id="RBO84275.1"/>
    </source>
</evidence>
<keyword evidence="1" id="KW-1133">Transmembrane helix</keyword>
<gene>
    <name evidence="2" type="ORF">DFR74_11796</name>
</gene>
<keyword evidence="1" id="KW-0472">Membrane</keyword>
<feature type="transmembrane region" description="Helical" evidence="1">
    <location>
        <begin position="67"/>
        <end position="87"/>
    </location>
</feature>
<feature type="transmembrane region" description="Helical" evidence="1">
    <location>
        <begin position="6"/>
        <end position="27"/>
    </location>
</feature>
<comment type="caution">
    <text evidence="2">The sequence shown here is derived from an EMBL/GenBank/DDBJ whole genome shotgun (WGS) entry which is preliminary data.</text>
</comment>
<accession>A0A366D2Y4</accession>
<dbReference type="AlphaFoldDB" id="A0A366D2Y4"/>
<feature type="transmembrane region" description="Helical" evidence="1">
    <location>
        <begin position="39"/>
        <end position="61"/>
    </location>
</feature>
<reference evidence="2 3" key="1">
    <citation type="submission" date="2018-06" db="EMBL/GenBank/DDBJ databases">
        <title>Genomic Encyclopedia of Type Strains, Phase IV (KMG-IV): sequencing the most valuable type-strain genomes for metagenomic binning, comparative biology and taxonomic classification.</title>
        <authorList>
            <person name="Goeker M."/>
        </authorList>
    </citation>
    <scope>NUCLEOTIDE SEQUENCE [LARGE SCALE GENOMIC DNA]</scope>
    <source>
        <strain evidence="2 3">DSM 44599</strain>
    </source>
</reference>
<proteinExistence type="predicted"/>
<evidence type="ECO:0000256" key="1">
    <source>
        <dbReference type="SAM" id="Phobius"/>
    </source>
</evidence>
<dbReference type="Proteomes" id="UP000252586">
    <property type="component" value="Unassembled WGS sequence"/>
</dbReference>
<organism evidence="2 3">
    <name type="scientific">Nocardia puris</name>
    <dbReference type="NCBI Taxonomy" id="208602"/>
    <lineage>
        <taxon>Bacteria</taxon>
        <taxon>Bacillati</taxon>
        <taxon>Actinomycetota</taxon>
        <taxon>Actinomycetes</taxon>
        <taxon>Mycobacteriales</taxon>
        <taxon>Nocardiaceae</taxon>
        <taxon>Nocardia</taxon>
    </lineage>
</organism>
<evidence type="ECO:0000313" key="3">
    <source>
        <dbReference type="Proteomes" id="UP000252586"/>
    </source>
</evidence>
<name>A0A366D2Y4_9NOCA</name>
<dbReference type="RefSeq" id="WP_170160826.1">
    <property type="nucleotide sequence ID" value="NZ_JADLPW010000013.1"/>
</dbReference>